<evidence type="ECO:0000256" key="1">
    <source>
        <dbReference type="ARBA" id="ARBA00004123"/>
    </source>
</evidence>
<dbReference type="PANTHER" id="PTHR24406">
    <property type="entry name" value="TRANSCRIPTIONAL REPRESSOR CTCFL-RELATED"/>
    <property type="match status" value="1"/>
</dbReference>
<keyword evidence="3" id="KW-0677">Repeat</keyword>
<feature type="domain" description="C2H2-type" evidence="8">
    <location>
        <begin position="208"/>
        <end position="236"/>
    </location>
</feature>
<comment type="caution">
    <text evidence="9">The sequence shown here is derived from an EMBL/GenBank/DDBJ whole genome shotgun (WGS) entry which is preliminary data.</text>
</comment>
<keyword evidence="2" id="KW-0479">Metal-binding</keyword>
<organism evidence="9 10">
    <name type="scientific">Zophobas morio</name>
    <dbReference type="NCBI Taxonomy" id="2755281"/>
    <lineage>
        <taxon>Eukaryota</taxon>
        <taxon>Metazoa</taxon>
        <taxon>Ecdysozoa</taxon>
        <taxon>Arthropoda</taxon>
        <taxon>Hexapoda</taxon>
        <taxon>Insecta</taxon>
        <taxon>Pterygota</taxon>
        <taxon>Neoptera</taxon>
        <taxon>Endopterygota</taxon>
        <taxon>Coleoptera</taxon>
        <taxon>Polyphaga</taxon>
        <taxon>Cucujiformia</taxon>
        <taxon>Tenebrionidae</taxon>
        <taxon>Zophobas</taxon>
    </lineage>
</organism>
<dbReference type="AlphaFoldDB" id="A0AA38ISZ4"/>
<evidence type="ECO:0000256" key="6">
    <source>
        <dbReference type="ARBA" id="ARBA00023242"/>
    </source>
</evidence>
<dbReference type="InterPro" id="IPR013087">
    <property type="entry name" value="Znf_C2H2_type"/>
</dbReference>
<feature type="domain" description="C2H2-type" evidence="8">
    <location>
        <begin position="237"/>
        <end position="265"/>
    </location>
</feature>
<dbReference type="Pfam" id="PF00096">
    <property type="entry name" value="zf-C2H2"/>
    <property type="match status" value="4"/>
</dbReference>
<feature type="domain" description="C2H2-type" evidence="8">
    <location>
        <begin position="93"/>
        <end position="121"/>
    </location>
</feature>
<evidence type="ECO:0000256" key="2">
    <source>
        <dbReference type="ARBA" id="ARBA00022723"/>
    </source>
</evidence>
<feature type="domain" description="C2H2-type" evidence="8">
    <location>
        <begin position="274"/>
        <end position="301"/>
    </location>
</feature>
<evidence type="ECO:0000256" key="5">
    <source>
        <dbReference type="ARBA" id="ARBA00022833"/>
    </source>
</evidence>
<proteinExistence type="predicted"/>
<name>A0AA38ISZ4_9CUCU</name>
<dbReference type="PROSITE" id="PS50157">
    <property type="entry name" value="ZINC_FINGER_C2H2_2"/>
    <property type="match status" value="8"/>
</dbReference>
<dbReference type="FunFam" id="3.30.160.60:FF:000303">
    <property type="entry name" value="Zinc finger protein 41"/>
    <property type="match status" value="1"/>
</dbReference>
<dbReference type="FunFam" id="3.30.160.60:FF:000100">
    <property type="entry name" value="Zinc finger 45-like"/>
    <property type="match status" value="1"/>
</dbReference>
<dbReference type="GO" id="GO:0008270">
    <property type="term" value="F:zinc ion binding"/>
    <property type="evidence" value="ECO:0007669"/>
    <property type="project" value="UniProtKB-KW"/>
</dbReference>
<evidence type="ECO:0000313" key="10">
    <source>
        <dbReference type="Proteomes" id="UP001168821"/>
    </source>
</evidence>
<protein>
    <recommendedName>
        <fullName evidence="8">C2H2-type domain-containing protein</fullName>
    </recommendedName>
</protein>
<dbReference type="InterPro" id="IPR050888">
    <property type="entry name" value="ZnF_C2H2-type_TF"/>
</dbReference>
<evidence type="ECO:0000259" key="8">
    <source>
        <dbReference type="PROSITE" id="PS50157"/>
    </source>
</evidence>
<keyword evidence="5" id="KW-0862">Zinc</keyword>
<dbReference type="Proteomes" id="UP001168821">
    <property type="component" value="Unassembled WGS sequence"/>
</dbReference>
<keyword evidence="4 7" id="KW-0863">Zinc-finger</keyword>
<dbReference type="InterPro" id="IPR036236">
    <property type="entry name" value="Znf_C2H2_sf"/>
</dbReference>
<evidence type="ECO:0000256" key="7">
    <source>
        <dbReference type="PROSITE-ProRule" id="PRU00042"/>
    </source>
</evidence>
<keyword evidence="6" id="KW-0539">Nucleus</keyword>
<dbReference type="GO" id="GO:1990837">
    <property type="term" value="F:sequence-specific double-stranded DNA binding"/>
    <property type="evidence" value="ECO:0007669"/>
    <property type="project" value="UniProtKB-ARBA"/>
</dbReference>
<reference evidence="9" key="1">
    <citation type="journal article" date="2023" name="G3 (Bethesda)">
        <title>Whole genome assemblies of Zophobas morio and Tenebrio molitor.</title>
        <authorList>
            <person name="Kaur S."/>
            <person name="Stinson S.A."/>
            <person name="diCenzo G.C."/>
        </authorList>
    </citation>
    <scope>NUCLEOTIDE SEQUENCE</scope>
    <source>
        <strain evidence="9">QUZm001</strain>
    </source>
</reference>
<comment type="subcellular location">
    <subcellularLocation>
        <location evidence="1">Nucleus</location>
    </subcellularLocation>
</comment>
<dbReference type="SUPFAM" id="SSF57667">
    <property type="entry name" value="beta-beta-alpha zinc fingers"/>
    <property type="match status" value="6"/>
</dbReference>
<dbReference type="EMBL" id="JALNTZ010000002">
    <property type="protein sequence ID" value="KAJ3661066.1"/>
    <property type="molecule type" value="Genomic_DNA"/>
</dbReference>
<feature type="domain" description="C2H2-type" evidence="8">
    <location>
        <begin position="122"/>
        <end position="150"/>
    </location>
</feature>
<sequence length="335" mass="39270">MLFELKYLDRNLLQIEALESDPAFYPGINPETNEIIWHCDLCPKTFNSKSNVIRHRSRHFKPKRPCPQCGKQFHNDFSVKQHLFHVHSNQKNFVCHICDYATLTKTSLQLHIIRNHTKDYPLSCDVCGKGYTKKHLLDAHRRSVHEGVEYACEECGKTFKYVHTLQNHRKLHDSSTKKKEEVECDLCGGKYKCLKEHMRRVHLGAKTFICEICGESFFTKTILKTHVTRKHTDEKPFKCNFCFHGLVTKYELKEHIKRRHSGKESLEDVKDKPYLCSICDRRFKARTSLTDHMRKHAGEKAYTCNGCEEKFFSKHYLKSHNCDGIGKKVFEMASN</sequence>
<keyword evidence="10" id="KW-1185">Reference proteome</keyword>
<feature type="domain" description="C2H2-type" evidence="8">
    <location>
        <begin position="150"/>
        <end position="177"/>
    </location>
</feature>
<dbReference type="Pfam" id="PF13894">
    <property type="entry name" value="zf-C2H2_4"/>
    <property type="match status" value="1"/>
</dbReference>
<evidence type="ECO:0000256" key="3">
    <source>
        <dbReference type="ARBA" id="ARBA00022737"/>
    </source>
</evidence>
<evidence type="ECO:0000256" key="4">
    <source>
        <dbReference type="ARBA" id="ARBA00022771"/>
    </source>
</evidence>
<gene>
    <name evidence="9" type="ORF">Zmor_005486</name>
</gene>
<evidence type="ECO:0000313" key="9">
    <source>
        <dbReference type="EMBL" id="KAJ3661066.1"/>
    </source>
</evidence>
<dbReference type="Gene3D" id="3.30.160.60">
    <property type="entry name" value="Classic Zinc Finger"/>
    <property type="match status" value="6"/>
</dbReference>
<feature type="domain" description="C2H2-type" evidence="8">
    <location>
        <begin position="37"/>
        <end position="64"/>
    </location>
</feature>
<feature type="domain" description="C2H2-type" evidence="8">
    <location>
        <begin position="64"/>
        <end position="92"/>
    </location>
</feature>
<dbReference type="PROSITE" id="PS00028">
    <property type="entry name" value="ZINC_FINGER_C2H2_1"/>
    <property type="match status" value="7"/>
</dbReference>
<accession>A0AA38ISZ4</accession>
<dbReference type="GO" id="GO:0005634">
    <property type="term" value="C:nucleus"/>
    <property type="evidence" value="ECO:0007669"/>
    <property type="project" value="UniProtKB-SubCell"/>
</dbReference>
<dbReference type="SMART" id="SM00355">
    <property type="entry name" value="ZnF_C2H2"/>
    <property type="match status" value="9"/>
</dbReference>